<keyword evidence="3" id="KW-1185">Reference proteome</keyword>
<protein>
    <submittedName>
        <fullName evidence="2">Uncharacterized protein</fullName>
    </submittedName>
</protein>
<dbReference type="EMBL" id="JABFTP020000185">
    <property type="protein sequence ID" value="KAL3287472.1"/>
    <property type="molecule type" value="Genomic_DNA"/>
</dbReference>
<comment type="caution">
    <text evidence="2">The sequence shown here is derived from an EMBL/GenBank/DDBJ whole genome shotgun (WGS) entry which is preliminary data.</text>
</comment>
<evidence type="ECO:0000313" key="3">
    <source>
        <dbReference type="Proteomes" id="UP001516400"/>
    </source>
</evidence>
<evidence type="ECO:0000313" key="2">
    <source>
        <dbReference type="EMBL" id="KAL3287472.1"/>
    </source>
</evidence>
<dbReference type="AlphaFoldDB" id="A0ABD2P9U7"/>
<feature type="compositionally biased region" description="Polar residues" evidence="1">
    <location>
        <begin position="115"/>
        <end position="129"/>
    </location>
</feature>
<feature type="region of interest" description="Disordered" evidence="1">
    <location>
        <begin position="97"/>
        <end position="129"/>
    </location>
</feature>
<feature type="non-terminal residue" evidence="2">
    <location>
        <position position="129"/>
    </location>
</feature>
<dbReference type="Proteomes" id="UP001516400">
    <property type="component" value="Unassembled WGS sequence"/>
</dbReference>
<accession>A0ABD2P9U7</accession>
<evidence type="ECO:0000256" key="1">
    <source>
        <dbReference type="SAM" id="MobiDB-lite"/>
    </source>
</evidence>
<proteinExistence type="predicted"/>
<organism evidence="2 3">
    <name type="scientific">Cryptolaemus montrouzieri</name>
    <dbReference type="NCBI Taxonomy" id="559131"/>
    <lineage>
        <taxon>Eukaryota</taxon>
        <taxon>Metazoa</taxon>
        <taxon>Ecdysozoa</taxon>
        <taxon>Arthropoda</taxon>
        <taxon>Hexapoda</taxon>
        <taxon>Insecta</taxon>
        <taxon>Pterygota</taxon>
        <taxon>Neoptera</taxon>
        <taxon>Endopterygota</taxon>
        <taxon>Coleoptera</taxon>
        <taxon>Polyphaga</taxon>
        <taxon>Cucujiformia</taxon>
        <taxon>Coccinelloidea</taxon>
        <taxon>Coccinellidae</taxon>
        <taxon>Scymninae</taxon>
        <taxon>Scymnini</taxon>
        <taxon>Cryptolaemus</taxon>
    </lineage>
</organism>
<gene>
    <name evidence="2" type="ORF">HHI36_001942</name>
</gene>
<sequence>MAASEVSTDRELLALELNQLVKKSLIDIILTKTVPKEVTNDLLKKYLGNLFSFSENESVFADAASEPIEENSGKEDAVRDRSSIKFVERDQRASYSSLIDTDAKRQFPKKPSNLHKVNNNNQETADLLK</sequence>
<reference evidence="2 3" key="1">
    <citation type="journal article" date="2021" name="BMC Biol.">
        <title>Horizontally acquired antibacterial genes associated with adaptive radiation of ladybird beetles.</title>
        <authorList>
            <person name="Li H.S."/>
            <person name="Tang X.F."/>
            <person name="Huang Y.H."/>
            <person name="Xu Z.Y."/>
            <person name="Chen M.L."/>
            <person name="Du X.Y."/>
            <person name="Qiu B.Y."/>
            <person name="Chen P.T."/>
            <person name="Zhang W."/>
            <person name="Slipinski A."/>
            <person name="Escalona H.E."/>
            <person name="Waterhouse R.M."/>
            <person name="Zwick A."/>
            <person name="Pang H."/>
        </authorList>
    </citation>
    <scope>NUCLEOTIDE SEQUENCE [LARGE SCALE GENOMIC DNA]</scope>
    <source>
        <strain evidence="2">SYSU2018</strain>
    </source>
</reference>
<name>A0ABD2P9U7_9CUCU</name>